<dbReference type="NCBIfam" id="TIGR04187">
    <property type="entry name" value="GRASP_SAV_5884"/>
    <property type="match status" value="1"/>
</dbReference>
<dbReference type="InterPro" id="IPR026449">
    <property type="entry name" value="GRASP_SAV_5884"/>
</dbReference>
<gene>
    <name evidence="2" type="ORF">JOF29_005725</name>
</gene>
<dbReference type="PANTHER" id="PTHR21621:SF0">
    <property type="entry name" value="BETA-CITRYLGLUTAMATE SYNTHASE B-RELATED"/>
    <property type="match status" value="1"/>
</dbReference>
<dbReference type="EMBL" id="JAGINT010000002">
    <property type="protein sequence ID" value="MBP2354615.1"/>
    <property type="molecule type" value="Genomic_DNA"/>
</dbReference>
<comment type="caution">
    <text evidence="2">The sequence shown here is derived from an EMBL/GenBank/DDBJ whole genome shotgun (WGS) entry which is preliminary data.</text>
</comment>
<accession>A0ABS4USK9</accession>
<protein>
    <submittedName>
        <fullName evidence="2">ATP-grasp ribosomal peptide maturase</fullName>
    </submittedName>
</protein>
<dbReference type="InterPro" id="IPR048936">
    <property type="entry name" value="MvdD-like_ATPgrasp"/>
</dbReference>
<reference evidence="2 3" key="1">
    <citation type="submission" date="2021-03" db="EMBL/GenBank/DDBJ databases">
        <title>Sequencing the genomes of 1000 actinobacteria strains.</title>
        <authorList>
            <person name="Klenk H.-P."/>
        </authorList>
    </citation>
    <scope>NUCLEOTIDE SEQUENCE [LARGE SCALE GENOMIC DNA]</scope>
    <source>
        <strain evidence="2 3">DSM 18824</strain>
    </source>
</reference>
<dbReference type="RefSeq" id="WP_209697399.1">
    <property type="nucleotide sequence ID" value="NZ_BAAAVU010000031.1"/>
</dbReference>
<dbReference type="Proteomes" id="UP000755585">
    <property type="component" value="Unassembled WGS sequence"/>
</dbReference>
<evidence type="ECO:0000259" key="1">
    <source>
        <dbReference type="Pfam" id="PF21068"/>
    </source>
</evidence>
<dbReference type="Gene3D" id="3.30.470.20">
    <property type="entry name" value="ATP-grasp fold, B domain"/>
    <property type="match status" value="1"/>
</dbReference>
<dbReference type="SUPFAM" id="SSF56059">
    <property type="entry name" value="Glutathione synthetase ATP-binding domain-like"/>
    <property type="match status" value="1"/>
</dbReference>
<evidence type="ECO:0000313" key="3">
    <source>
        <dbReference type="Proteomes" id="UP000755585"/>
    </source>
</evidence>
<name>A0ABS4USK9_9ACTN</name>
<evidence type="ECO:0000313" key="2">
    <source>
        <dbReference type="EMBL" id="MBP2354615.1"/>
    </source>
</evidence>
<keyword evidence="3" id="KW-1185">Reference proteome</keyword>
<sequence>MSDESAALVLTNPNDVTADLVVQKLQRSGAQVLRCDAADFPMAITLEAYHEDGWVGVIKHADRVVDLADIRGIYCRRPAAFRLPADMTDDEQEFATSEAQAGFTGVLMALPCRWINHPAAERIASYKPYQLRLASASGLVTPRSIITNNPTAARTFASEAGRQVIYKGIGRDFANSPVSTPAVRFVAPDEIDDSVRLTAHLFQEFVPKRHDIRLIVVGSQLFAVEIHAHSSQAALDWRTDYDALTYKHAQVPDEIRVGVAGLMTRLDLVFGVLDFVVGPDGRWYFLEINANGQWAWLPGIADLVACAIADELTTPSEPV</sequence>
<dbReference type="PANTHER" id="PTHR21621">
    <property type="entry name" value="RIBOSOMAL PROTEIN S6 MODIFICATION PROTEIN"/>
    <property type="match status" value="1"/>
</dbReference>
<dbReference type="Pfam" id="PF21068">
    <property type="entry name" value="ATPgraspMvdD"/>
    <property type="match status" value="1"/>
</dbReference>
<organism evidence="2 3">
    <name type="scientific">Kribbella aluminosa</name>
    <dbReference type="NCBI Taxonomy" id="416017"/>
    <lineage>
        <taxon>Bacteria</taxon>
        <taxon>Bacillati</taxon>
        <taxon>Actinomycetota</taxon>
        <taxon>Actinomycetes</taxon>
        <taxon>Propionibacteriales</taxon>
        <taxon>Kribbellaceae</taxon>
        <taxon>Kribbella</taxon>
    </lineage>
</organism>
<feature type="domain" description="MvdD-like pre-ATP grasp" evidence="1">
    <location>
        <begin position="8"/>
        <end position="120"/>
    </location>
</feature>
<proteinExistence type="predicted"/>